<dbReference type="OrthoDB" id="206565at2759"/>
<comment type="similarity">
    <text evidence="1">Belongs to the RAD52 family.</text>
</comment>
<feature type="compositionally biased region" description="Low complexity" evidence="6">
    <location>
        <begin position="346"/>
        <end position="361"/>
    </location>
</feature>
<dbReference type="Gene3D" id="3.30.390.80">
    <property type="entry name" value="DNA repair protein Rad52/59/22"/>
    <property type="match status" value="1"/>
</dbReference>
<protein>
    <recommendedName>
        <fullName evidence="5">RAD52 homolog</fullName>
    </recommendedName>
</protein>
<evidence type="ECO:0000256" key="6">
    <source>
        <dbReference type="SAM" id="MobiDB-lite"/>
    </source>
</evidence>
<gene>
    <name evidence="7" type="ORF">K469DRAFT_709240</name>
</gene>
<dbReference type="PANTHER" id="PTHR12132">
    <property type="entry name" value="DNA REPAIR AND RECOMBINATION PROTEIN RAD52, RAD59"/>
    <property type="match status" value="1"/>
</dbReference>
<keyword evidence="8" id="KW-1185">Reference proteome</keyword>
<feature type="compositionally biased region" description="Basic and acidic residues" evidence="6">
    <location>
        <begin position="190"/>
        <end position="216"/>
    </location>
</feature>
<dbReference type="InterPro" id="IPR042525">
    <property type="entry name" value="Rad52_Rad59_Rad22_sf"/>
</dbReference>
<keyword evidence="4" id="KW-0234">DNA repair</keyword>
<dbReference type="AlphaFoldDB" id="A0A6A6E2W0"/>
<dbReference type="Pfam" id="PF04098">
    <property type="entry name" value="Rad52_Rad22"/>
    <property type="match status" value="1"/>
</dbReference>
<reference evidence="7" key="1">
    <citation type="journal article" date="2020" name="Stud. Mycol.">
        <title>101 Dothideomycetes genomes: a test case for predicting lifestyles and emergence of pathogens.</title>
        <authorList>
            <person name="Haridas S."/>
            <person name="Albert R."/>
            <person name="Binder M."/>
            <person name="Bloem J."/>
            <person name="Labutti K."/>
            <person name="Salamov A."/>
            <person name="Andreopoulos B."/>
            <person name="Baker S."/>
            <person name="Barry K."/>
            <person name="Bills G."/>
            <person name="Bluhm B."/>
            <person name="Cannon C."/>
            <person name="Castanera R."/>
            <person name="Culley D."/>
            <person name="Daum C."/>
            <person name="Ezra D."/>
            <person name="Gonzalez J."/>
            <person name="Henrissat B."/>
            <person name="Kuo A."/>
            <person name="Liang C."/>
            <person name="Lipzen A."/>
            <person name="Lutzoni F."/>
            <person name="Magnuson J."/>
            <person name="Mondo S."/>
            <person name="Nolan M."/>
            <person name="Ohm R."/>
            <person name="Pangilinan J."/>
            <person name="Park H.-J."/>
            <person name="Ramirez L."/>
            <person name="Alfaro M."/>
            <person name="Sun H."/>
            <person name="Tritt A."/>
            <person name="Yoshinaga Y."/>
            <person name="Zwiers L.-H."/>
            <person name="Turgeon B."/>
            <person name="Goodwin S."/>
            <person name="Spatafora J."/>
            <person name="Crous P."/>
            <person name="Grigoriev I."/>
        </authorList>
    </citation>
    <scope>NUCLEOTIDE SEQUENCE</scope>
    <source>
        <strain evidence="7">CBS 207.26</strain>
    </source>
</reference>
<feature type="compositionally biased region" description="Polar residues" evidence="6">
    <location>
        <begin position="401"/>
        <end position="418"/>
    </location>
</feature>
<dbReference type="GO" id="GO:0003697">
    <property type="term" value="F:single-stranded DNA binding"/>
    <property type="evidence" value="ECO:0007669"/>
    <property type="project" value="UniProtKB-ARBA"/>
</dbReference>
<dbReference type="GO" id="GO:0005634">
    <property type="term" value="C:nucleus"/>
    <property type="evidence" value="ECO:0007669"/>
    <property type="project" value="InterPro"/>
</dbReference>
<feature type="region of interest" description="Disordered" evidence="6">
    <location>
        <begin position="455"/>
        <end position="528"/>
    </location>
</feature>
<dbReference type="GO" id="GO:0006312">
    <property type="term" value="P:mitotic recombination"/>
    <property type="evidence" value="ECO:0007669"/>
    <property type="project" value="TreeGrafter"/>
</dbReference>
<dbReference type="NCBIfam" id="TIGR00607">
    <property type="entry name" value="rad52"/>
    <property type="match status" value="1"/>
</dbReference>
<dbReference type="InterPro" id="IPR007232">
    <property type="entry name" value="Rad52_Rad59_Rad22"/>
</dbReference>
<dbReference type="GO" id="GO:0000730">
    <property type="term" value="P:DNA recombinase assembly"/>
    <property type="evidence" value="ECO:0007669"/>
    <property type="project" value="InterPro"/>
</dbReference>
<dbReference type="Proteomes" id="UP000800200">
    <property type="component" value="Unassembled WGS sequence"/>
</dbReference>
<evidence type="ECO:0000313" key="8">
    <source>
        <dbReference type="Proteomes" id="UP000800200"/>
    </source>
</evidence>
<feature type="compositionally biased region" description="Polar residues" evidence="6">
    <location>
        <begin position="290"/>
        <end position="308"/>
    </location>
</feature>
<sequence>MPRPGDQYHAPHIQNPFEERTIKSFTAQEIATLQSRLNRQLGPEYISTRTGNGGSKVAYLEGNKAIVLANEVFGFNGWSSSLQQVQIDYVDENPQNGRVNIGLSIIVRVTLKDGTYHEDIGYGHIENAKGKAAAFEKAKKEAATDGLKRALRTFGNVLGNCLYDKEYLKKVNTVNADPIKFDAEKLHRHPDFAPPLKKEEPMVKKEAQKDPQKEFTRSNQVLRTNTEQILGSADFEDEFGGNLFDGVEISEHHGDEFTFETISAPEESVPRLLEAPLKAPEQLNGVPPNRHSQGQNAGTNRQPTSRPQSMPALRPQNGTQPLQQPHQQHQGPPRPQVHPPNPPRGPQTLNPQPLNPQQNNTRPDFNRARMPPPTTDVHVPPRPQQQQQNHSANQPPQNQPFRQTPPQALPMNQQNQPGQVKPEVQRNAGPAPAPPTIHRPPVGFVTSRAAELMQNSENPTGGLPPNLPAFNPHTESPLLKEQRTPGIDHTRSMKVTRDEVRAGGPQQPQQQRPMNGGHPHSRPNFVNPQADANRRIGMPIGGASPLANRGAYKPPGMVSGVKRPPLAGVSNKGNDGVVAEGPDAKRTRIEGVENGANGAVNT</sequence>
<dbReference type="InterPro" id="IPR041247">
    <property type="entry name" value="Rad52_fam"/>
</dbReference>
<dbReference type="EMBL" id="ML994638">
    <property type="protein sequence ID" value="KAF2184470.1"/>
    <property type="molecule type" value="Genomic_DNA"/>
</dbReference>
<name>A0A6A6E2W0_9PEZI</name>
<dbReference type="GO" id="GO:0045002">
    <property type="term" value="P:double-strand break repair via single-strand annealing"/>
    <property type="evidence" value="ECO:0007669"/>
    <property type="project" value="InterPro"/>
</dbReference>
<keyword evidence="3" id="KW-0233">DNA recombination</keyword>
<evidence type="ECO:0000256" key="1">
    <source>
        <dbReference type="ARBA" id="ARBA00006638"/>
    </source>
</evidence>
<proteinExistence type="inferred from homology"/>
<evidence type="ECO:0000313" key="7">
    <source>
        <dbReference type="EMBL" id="KAF2184470.1"/>
    </source>
</evidence>
<dbReference type="FunFam" id="3.30.390.80:FF:000001">
    <property type="entry name" value="DNA repair protein RAD52 homolog"/>
    <property type="match status" value="1"/>
</dbReference>
<keyword evidence="2" id="KW-0227">DNA damage</keyword>
<dbReference type="PANTHER" id="PTHR12132:SF1">
    <property type="entry name" value="DNA REPAIR PROTEIN RAD52 HOMOLOG"/>
    <property type="match status" value="1"/>
</dbReference>
<evidence type="ECO:0000256" key="2">
    <source>
        <dbReference type="ARBA" id="ARBA00022763"/>
    </source>
</evidence>
<organism evidence="7 8">
    <name type="scientific">Zopfia rhizophila CBS 207.26</name>
    <dbReference type="NCBI Taxonomy" id="1314779"/>
    <lineage>
        <taxon>Eukaryota</taxon>
        <taxon>Fungi</taxon>
        <taxon>Dikarya</taxon>
        <taxon>Ascomycota</taxon>
        <taxon>Pezizomycotina</taxon>
        <taxon>Dothideomycetes</taxon>
        <taxon>Dothideomycetes incertae sedis</taxon>
        <taxon>Zopfiaceae</taxon>
        <taxon>Zopfia</taxon>
    </lineage>
</organism>
<feature type="region of interest" description="Disordered" evidence="6">
    <location>
        <begin position="542"/>
        <end position="602"/>
    </location>
</feature>
<feature type="region of interest" description="Disordered" evidence="6">
    <location>
        <begin position="190"/>
        <end position="219"/>
    </location>
</feature>
<dbReference type="InterPro" id="IPR004585">
    <property type="entry name" value="DNA_recomb/repair_Rad52"/>
</dbReference>
<feature type="compositionally biased region" description="Low complexity" evidence="6">
    <location>
        <begin position="316"/>
        <end position="331"/>
    </location>
</feature>
<evidence type="ECO:0000256" key="3">
    <source>
        <dbReference type="ARBA" id="ARBA00023172"/>
    </source>
</evidence>
<accession>A0A6A6E2W0</accession>
<feature type="region of interest" description="Disordered" evidence="6">
    <location>
        <begin position="281"/>
        <end position="442"/>
    </location>
</feature>
<feature type="compositionally biased region" description="Pro residues" evidence="6">
    <location>
        <begin position="332"/>
        <end position="345"/>
    </location>
</feature>
<feature type="compositionally biased region" description="Basic and acidic residues" evidence="6">
    <location>
        <begin position="478"/>
        <end position="501"/>
    </location>
</feature>
<evidence type="ECO:0000256" key="5">
    <source>
        <dbReference type="ARBA" id="ARBA00077224"/>
    </source>
</evidence>
<feature type="compositionally biased region" description="Basic and acidic residues" evidence="6">
    <location>
        <begin position="582"/>
        <end position="591"/>
    </location>
</feature>
<evidence type="ECO:0000256" key="4">
    <source>
        <dbReference type="ARBA" id="ARBA00023204"/>
    </source>
</evidence>
<feature type="compositionally biased region" description="Low complexity" evidence="6">
    <location>
        <begin position="384"/>
        <end position="400"/>
    </location>
</feature>
<dbReference type="SUPFAM" id="SSF54768">
    <property type="entry name" value="dsRNA-binding domain-like"/>
    <property type="match status" value="1"/>
</dbReference>